<name>A0ACC0HRW0_9ERIC</name>
<keyword evidence="2" id="KW-1185">Reference proteome</keyword>
<accession>A0ACC0HRW0</accession>
<organism evidence="1 2">
    <name type="scientific">Camellia lanceoleosa</name>
    <dbReference type="NCBI Taxonomy" id="1840588"/>
    <lineage>
        <taxon>Eukaryota</taxon>
        <taxon>Viridiplantae</taxon>
        <taxon>Streptophyta</taxon>
        <taxon>Embryophyta</taxon>
        <taxon>Tracheophyta</taxon>
        <taxon>Spermatophyta</taxon>
        <taxon>Magnoliopsida</taxon>
        <taxon>eudicotyledons</taxon>
        <taxon>Gunneridae</taxon>
        <taxon>Pentapetalae</taxon>
        <taxon>asterids</taxon>
        <taxon>Ericales</taxon>
        <taxon>Theaceae</taxon>
        <taxon>Camellia</taxon>
    </lineage>
</organism>
<protein>
    <submittedName>
        <fullName evidence="1">Vesicle-fusing ATPase</fullName>
    </submittedName>
</protein>
<evidence type="ECO:0000313" key="1">
    <source>
        <dbReference type="EMBL" id="KAI8015668.1"/>
    </source>
</evidence>
<dbReference type="Proteomes" id="UP001060215">
    <property type="component" value="Chromosome 4"/>
</dbReference>
<comment type="caution">
    <text evidence="1">The sequence shown here is derived from an EMBL/GenBank/DDBJ whole genome shotgun (WGS) entry which is preliminary data.</text>
</comment>
<dbReference type="EMBL" id="CM045761">
    <property type="protein sequence ID" value="KAI8015668.1"/>
    <property type="molecule type" value="Genomic_DNA"/>
</dbReference>
<evidence type="ECO:0000313" key="2">
    <source>
        <dbReference type="Proteomes" id="UP001060215"/>
    </source>
</evidence>
<gene>
    <name evidence="1" type="ORF">LOK49_LG05G00655</name>
</gene>
<proteinExistence type="predicted"/>
<sequence length="79" mass="8613">MSQSVSISEPGDQSDLHVIIFDEIDSICKSRGSTRDGTGVHNSIVNQLLTKIDSAESLNNVLLIGITNMKDLLDETLLR</sequence>
<reference evidence="1 2" key="1">
    <citation type="journal article" date="2022" name="Plant J.">
        <title>Chromosome-level genome of Camellia lanceoleosa provides a valuable resource for understanding genome evolution and self-incompatibility.</title>
        <authorList>
            <person name="Gong W."/>
            <person name="Xiao S."/>
            <person name="Wang L."/>
            <person name="Liao Z."/>
            <person name="Chang Y."/>
            <person name="Mo W."/>
            <person name="Hu G."/>
            <person name="Li W."/>
            <person name="Zhao G."/>
            <person name="Zhu H."/>
            <person name="Hu X."/>
            <person name="Ji K."/>
            <person name="Xiang X."/>
            <person name="Song Q."/>
            <person name="Yuan D."/>
            <person name="Jin S."/>
            <person name="Zhang L."/>
        </authorList>
    </citation>
    <scope>NUCLEOTIDE SEQUENCE [LARGE SCALE GENOMIC DNA]</scope>
    <source>
        <strain evidence="1">SQ_2022a</strain>
    </source>
</reference>